<dbReference type="AlphaFoldDB" id="A0ABD2WAU3"/>
<organism evidence="1 2">
    <name type="scientific">Trichogramma kaykai</name>
    <dbReference type="NCBI Taxonomy" id="54128"/>
    <lineage>
        <taxon>Eukaryota</taxon>
        <taxon>Metazoa</taxon>
        <taxon>Ecdysozoa</taxon>
        <taxon>Arthropoda</taxon>
        <taxon>Hexapoda</taxon>
        <taxon>Insecta</taxon>
        <taxon>Pterygota</taxon>
        <taxon>Neoptera</taxon>
        <taxon>Endopterygota</taxon>
        <taxon>Hymenoptera</taxon>
        <taxon>Apocrita</taxon>
        <taxon>Proctotrupomorpha</taxon>
        <taxon>Chalcidoidea</taxon>
        <taxon>Trichogrammatidae</taxon>
        <taxon>Trichogramma</taxon>
    </lineage>
</organism>
<protein>
    <submittedName>
        <fullName evidence="1">Uncharacterized protein</fullName>
    </submittedName>
</protein>
<dbReference type="Proteomes" id="UP001627154">
    <property type="component" value="Unassembled WGS sequence"/>
</dbReference>
<sequence>MENEISDRSHSKHLKDLKAVEKLKKPIRGTKGISLLLSLPNFDIVWDLPPDYMRGTLLGVTKQLWNKWLSAFISKDNFQIIVKRMLHVKLCGDIRQSIRSLEFAGKYKATEWRTWLLFLSLPVMKGILDEERFQSYCLFVDSIYCLLTESIKENDLNRVEYNLLKFAGECEQNYDPAFITFNVHSLTHYRYAVEDTGPLWTTSAFPFENGIFLFMKEINAPNGCLGQIAKKWLRRNEFENFLSQQKNDTSHTVQYCNNLFYNRPPLKNCTIVNDAVFTGKVNNCAKIVKHVLGLLKKTTPSVHVFHRCIFKKMLLHGIKYTRCNKTNDSVIKTINDDIFEIHYLLVVNDKCYIYGRRWKVIDNDFGLDDNGLPIVKHFIKLEKKETSNSLVEFESIKTKMLVKDTSDDVYLTSLPNNNEVQ</sequence>
<keyword evidence="2" id="KW-1185">Reference proteome</keyword>
<accession>A0ABD2WAU3</accession>
<dbReference type="EMBL" id="JBJJXI010000122">
    <property type="protein sequence ID" value="KAL3389775.1"/>
    <property type="molecule type" value="Genomic_DNA"/>
</dbReference>
<name>A0ABD2WAU3_9HYME</name>
<evidence type="ECO:0000313" key="2">
    <source>
        <dbReference type="Proteomes" id="UP001627154"/>
    </source>
</evidence>
<gene>
    <name evidence="1" type="ORF">TKK_015138</name>
</gene>
<evidence type="ECO:0000313" key="1">
    <source>
        <dbReference type="EMBL" id="KAL3389775.1"/>
    </source>
</evidence>
<dbReference type="PANTHER" id="PTHR46579:SF1">
    <property type="entry name" value="F5_8 TYPE C DOMAIN-CONTAINING PROTEIN"/>
    <property type="match status" value="1"/>
</dbReference>
<comment type="caution">
    <text evidence="1">The sequence shown here is derived from an EMBL/GenBank/DDBJ whole genome shotgun (WGS) entry which is preliminary data.</text>
</comment>
<dbReference type="PANTHER" id="PTHR46579">
    <property type="entry name" value="F5/8 TYPE C DOMAIN-CONTAINING PROTEIN-RELATED"/>
    <property type="match status" value="1"/>
</dbReference>
<proteinExistence type="predicted"/>
<reference evidence="1 2" key="1">
    <citation type="journal article" date="2024" name="bioRxiv">
        <title>A reference genome for Trichogramma kaykai: A tiny desert-dwelling parasitoid wasp with competing sex-ratio distorters.</title>
        <authorList>
            <person name="Culotta J."/>
            <person name="Lindsey A.R."/>
        </authorList>
    </citation>
    <scope>NUCLEOTIDE SEQUENCE [LARGE SCALE GENOMIC DNA]</scope>
    <source>
        <strain evidence="1 2">KSX58</strain>
    </source>
</reference>